<comment type="caution">
    <text evidence="9">The sequence shown here is derived from an EMBL/GenBank/DDBJ whole genome shotgun (WGS) entry which is preliminary data.</text>
</comment>
<evidence type="ECO:0000313" key="13">
    <source>
        <dbReference type="Proteomes" id="UP000726105"/>
    </source>
</evidence>
<evidence type="ECO:0000256" key="6">
    <source>
        <dbReference type="SAM" id="MobiDB-lite"/>
    </source>
</evidence>
<evidence type="ECO:0000313" key="11">
    <source>
        <dbReference type="EMBL" id="MBL0003792.1"/>
    </source>
</evidence>
<evidence type="ECO:0000313" key="9">
    <source>
        <dbReference type="EMBL" id="MBK6302387.1"/>
    </source>
</evidence>
<dbReference type="GO" id="GO:0046677">
    <property type="term" value="P:response to antibiotic"/>
    <property type="evidence" value="ECO:0007669"/>
    <property type="project" value="UniProtKB-KW"/>
</dbReference>
<evidence type="ECO:0000313" key="12">
    <source>
        <dbReference type="Proteomes" id="UP000718281"/>
    </source>
</evidence>
<feature type="transmembrane region" description="Helical" evidence="7">
    <location>
        <begin position="131"/>
        <end position="154"/>
    </location>
</feature>
<dbReference type="PANTHER" id="PTHR43229">
    <property type="entry name" value="NODULATION PROTEIN J"/>
    <property type="match status" value="1"/>
</dbReference>
<feature type="domain" description="ABC-2 type transporter transmembrane" evidence="8">
    <location>
        <begin position="44"/>
        <end position="243"/>
    </location>
</feature>
<keyword evidence="2 7" id="KW-0812">Transmembrane</keyword>
<dbReference type="InterPro" id="IPR051784">
    <property type="entry name" value="Nod_factor_ABC_transporter"/>
</dbReference>
<feature type="compositionally biased region" description="Basic and acidic residues" evidence="6">
    <location>
        <begin position="18"/>
        <end position="27"/>
    </location>
</feature>
<evidence type="ECO:0000256" key="2">
    <source>
        <dbReference type="ARBA" id="ARBA00022692"/>
    </source>
</evidence>
<proteinExistence type="predicted"/>
<feature type="transmembrane region" description="Helical" evidence="7">
    <location>
        <begin position="57"/>
        <end position="75"/>
    </location>
</feature>
<keyword evidence="5" id="KW-0046">Antibiotic resistance</keyword>
<evidence type="ECO:0000256" key="3">
    <source>
        <dbReference type="ARBA" id="ARBA00022989"/>
    </source>
</evidence>
<feature type="transmembrane region" description="Helical" evidence="7">
    <location>
        <begin position="87"/>
        <end position="110"/>
    </location>
</feature>
<dbReference type="EMBL" id="JADJIB010000005">
    <property type="protein sequence ID" value="MBK7274300.1"/>
    <property type="molecule type" value="Genomic_DNA"/>
</dbReference>
<evidence type="ECO:0000256" key="4">
    <source>
        <dbReference type="ARBA" id="ARBA00023136"/>
    </source>
</evidence>
<evidence type="ECO:0000259" key="8">
    <source>
        <dbReference type="Pfam" id="PF01061"/>
    </source>
</evidence>
<dbReference type="AlphaFoldDB" id="A0A935CEZ9"/>
<feature type="transmembrane region" description="Helical" evidence="7">
    <location>
        <begin position="202"/>
        <end position="221"/>
    </location>
</feature>
<dbReference type="EMBL" id="JADKGK010000015">
    <property type="protein sequence ID" value="MBL0003792.1"/>
    <property type="molecule type" value="Genomic_DNA"/>
</dbReference>
<dbReference type="Proteomes" id="UP000718281">
    <property type="component" value="Unassembled WGS sequence"/>
</dbReference>
<feature type="region of interest" description="Disordered" evidence="6">
    <location>
        <begin position="1"/>
        <end position="32"/>
    </location>
</feature>
<evidence type="ECO:0000256" key="7">
    <source>
        <dbReference type="SAM" id="Phobius"/>
    </source>
</evidence>
<name>A0A935CEZ9_9MICO</name>
<keyword evidence="3 7" id="KW-1133">Transmembrane helix</keyword>
<comment type="subcellular location">
    <subcellularLocation>
        <location evidence="1">Membrane</location>
        <topology evidence="1">Multi-pass membrane protein</topology>
    </subcellularLocation>
</comment>
<dbReference type="Proteomes" id="UP000726105">
    <property type="component" value="Unassembled WGS sequence"/>
</dbReference>
<dbReference type="Proteomes" id="UP000886632">
    <property type="component" value="Unassembled WGS sequence"/>
</dbReference>
<gene>
    <name evidence="9" type="ORF">IPF40_15655</name>
    <name evidence="10" type="ORF">IPI13_14415</name>
    <name evidence="11" type="ORF">IPP00_07285</name>
</gene>
<feature type="transmembrane region" description="Helical" evidence="7">
    <location>
        <begin position="174"/>
        <end position="195"/>
    </location>
</feature>
<sequence length="296" mass="31361">MSTAGRTAYPADSSTTDSGDRTPRRLSPEASRMPGALGTLAAQLRAELLSSSRVPEYVVGVVAVPIILFTMFGLPNAGVKLPGGTDVGAMMFASMSAYGVVSLAIFTFGVGVADERGKGWLRRMRATPMPFWAYFVAKVVGSLAFCGLILLGTWAVAALGGKVPFDGVRLAQTVLILLAGTVAFSTMGFSLAYWFRPKAASAIGNLVFLPLSFLSGFFFPLDQLPDVLAKVAPYLPTYHFGQLVWSAIAPAQDVIAFGAHPEGSAWVHVGWVLASFVGFGLLARAGYRRELSRAAQ</sequence>
<dbReference type="GO" id="GO:0043190">
    <property type="term" value="C:ATP-binding cassette (ABC) transporter complex"/>
    <property type="evidence" value="ECO:0007669"/>
    <property type="project" value="InterPro"/>
</dbReference>
<organism evidence="9 12">
    <name type="scientific">Candidatus Phosphoribacter hodrii</name>
    <dbReference type="NCBI Taxonomy" id="2953743"/>
    <lineage>
        <taxon>Bacteria</taxon>
        <taxon>Bacillati</taxon>
        <taxon>Actinomycetota</taxon>
        <taxon>Actinomycetes</taxon>
        <taxon>Micrococcales</taxon>
        <taxon>Dermatophilaceae</taxon>
        <taxon>Candidatus Phosphoribacter</taxon>
    </lineage>
</organism>
<dbReference type="Pfam" id="PF01061">
    <property type="entry name" value="ABC2_membrane"/>
    <property type="match status" value="1"/>
</dbReference>
<dbReference type="EMBL" id="JADIXZ010000010">
    <property type="protein sequence ID" value="MBK6302387.1"/>
    <property type="molecule type" value="Genomic_DNA"/>
</dbReference>
<evidence type="ECO:0000313" key="10">
    <source>
        <dbReference type="EMBL" id="MBK7274300.1"/>
    </source>
</evidence>
<dbReference type="PANTHER" id="PTHR43229:SF2">
    <property type="entry name" value="NODULATION PROTEIN J"/>
    <property type="match status" value="1"/>
</dbReference>
<reference evidence="12 13" key="1">
    <citation type="submission" date="2020-10" db="EMBL/GenBank/DDBJ databases">
        <title>Connecting structure to function with the recovery of over 1000 high-quality activated sludge metagenome-assembled genomes encoding full-length rRNA genes using long-read sequencing.</title>
        <authorList>
            <person name="Singleton C.M."/>
            <person name="Petriglieri F."/>
            <person name="Kristensen J.M."/>
            <person name="Kirkegaard R.H."/>
            <person name="Michaelsen T.Y."/>
            <person name="Andersen M.H."/>
            <person name="Karst S.M."/>
            <person name="Dueholm M.S."/>
            <person name="Nielsen P.H."/>
            <person name="Albertsen M."/>
        </authorList>
    </citation>
    <scope>NUCLEOTIDE SEQUENCE [LARGE SCALE GENOMIC DNA]</scope>
    <source>
        <strain evidence="9">AalE_18-Q3-R2-46_BAT3C.188</strain>
        <strain evidence="10">Ega_18-Q3-R5-49_MAXAC.001</strain>
        <strain evidence="11">Ribe_18-Q3-R11-54_MAXAC.001</strain>
    </source>
</reference>
<feature type="transmembrane region" description="Helical" evidence="7">
    <location>
        <begin position="265"/>
        <end position="283"/>
    </location>
</feature>
<dbReference type="PIRSF" id="PIRSF006648">
    <property type="entry name" value="DrrB"/>
    <property type="match status" value="1"/>
</dbReference>
<protein>
    <submittedName>
        <fullName evidence="9">ABC transporter permease</fullName>
    </submittedName>
</protein>
<dbReference type="InterPro" id="IPR000412">
    <property type="entry name" value="ABC_2_transport"/>
</dbReference>
<accession>A0A935CEZ9</accession>
<keyword evidence="4 7" id="KW-0472">Membrane</keyword>
<evidence type="ECO:0000256" key="5">
    <source>
        <dbReference type="ARBA" id="ARBA00023251"/>
    </source>
</evidence>
<evidence type="ECO:0000256" key="1">
    <source>
        <dbReference type="ARBA" id="ARBA00004141"/>
    </source>
</evidence>
<dbReference type="InterPro" id="IPR013525">
    <property type="entry name" value="ABC2_TM"/>
</dbReference>
<dbReference type="GO" id="GO:0140359">
    <property type="term" value="F:ABC-type transporter activity"/>
    <property type="evidence" value="ECO:0007669"/>
    <property type="project" value="InterPro"/>
</dbReference>